<feature type="compositionally biased region" description="Low complexity" evidence="3">
    <location>
        <begin position="153"/>
        <end position="164"/>
    </location>
</feature>
<feature type="domain" description="Bromo" evidence="4">
    <location>
        <begin position="1"/>
        <end position="44"/>
    </location>
</feature>
<evidence type="ECO:0000256" key="1">
    <source>
        <dbReference type="ARBA" id="ARBA00023117"/>
    </source>
</evidence>
<feature type="compositionally biased region" description="Basic residues" evidence="3">
    <location>
        <begin position="268"/>
        <end position="279"/>
    </location>
</feature>
<gene>
    <name evidence="5" type="ORF">B456_008G045300</name>
</gene>
<keyword evidence="2" id="KW-0175">Coiled coil</keyword>
<dbReference type="EMBL" id="CM001747">
    <property type="protein sequence ID" value="KJB47854.1"/>
    <property type="molecule type" value="Genomic_DNA"/>
</dbReference>
<feature type="region of interest" description="Disordered" evidence="3">
    <location>
        <begin position="268"/>
        <end position="298"/>
    </location>
</feature>
<dbReference type="PANTHER" id="PTHR33144">
    <property type="entry name" value="OS10G0409366 PROTEIN-RELATED"/>
    <property type="match status" value="1"/>
</dbReference>
<keyword evidence="1" id="KW-0103">Bromodomain</keyword>
<sequence length="706" mass="79733">MDFGMICSNLESSMKYLNSEDVFNDVQYIWENCCKCNKKGEYIVYLMKRVKKKFMKYWTAAGLSIKQSRQINVGTSYKPSTTDYATRHSGLEPFYQVSSAVGGASQMQQDQLGFSQPYGYMPPFSYSQPHQLPQPTPSTSWPQFSPLPPVSYHQHCQSQHPQPSTNQSQFSQLQACTGCNNAGYSHLQPPKEIAPKHKKHEPSSKHKKNAAMAPTASICGGAPSDSHAQQPQLSNKQPYFLRQRQSISPLQPSQLHAAADGDIAPKLKKHASMSKHRKNSSMNPASSIHGGPPGHSQTQLQAVVNGEYSHMSLTDSALRGIRCALEYSARPTTNKSNKANQDQLASVNLQPEQTPQSPEHPQRITKKKRGRGPTRCHFLNDLADGERIFVHFNKFGQPVGPESSKLSSFLGTIARNGHKAPLNFVHWRAMPDSYKEEMWEYVQTKFSLDPSGKSWVMQSIATKWRNWKADLKATYYDSLKTDEERLKVRDPRVVPDQWPSLISYWSSDDTKKHCATNRANRLKQRSGHSSGTKSYARILEEERNKRPDGKEPTRAELYILTHTRKNGQPVDETAAELISKIREQEAKKETTSQCSDESNDTLCRVMGEENHNRVRTYRMRSTCTDLFGPISSRDDLVRMASEAKKSADEEVRKMVVKMEAMEEKYARMENHIARMTSSMEKFLKKVGGSSNTLGLEQAAEPEEDDA</sequence>
<name>A0A0D2SUM6_GOSRA</name>
<feature type="compositionally biased region" description="Basic and acidic residues" evidence="3">
    <location>
        <begin position="538"/>
        <end position="550"/>
    </location>
</feature>
<evidence type="ECO:0000256" key="2">
    <source>
        <dbReference type="SAM" id="Coils"/>
    </source>
</evidence>
<dbReference type="Pfam" id="PF03004">
    <property type="entry name" value="Transposase_24"/>
    <property type="match status" value="1"/>
</dbReference>
<dbReference type="Proteomes" id="UP000032304">
    <property type="component" value="Chromosome 8"/>
</dbReference>
<dbReference type="Gramene" id="KJB47854">
    <property type="protein sequence ID" value="KJB47854"/>
    <property type="gene ID" value="B456_008G045300"/>
</dbReference>
<feature type="region of interest" description="Disordered" evidence="3">
    <location>
        <begin position="348"/>
        <end position="375"/>
    </location>
</feature>
<organism evidence="5 6">
    <name type="scientific">Gossypium raimondii</name>
    <name type="common">Peruvian cotton</name>
    <name type="synonym">Gossypium klotzschianum subsp. raimondii</name>
    <dbReference type="NCBI Taxonomy" id="29730"/>
    <lineage>
        <taxon>Eukaryota</taxon>
        <taxon>Viridiplantae</taxon>
        <taxon>Streptophyta</taxon>
        <taxon>Embryophyta</taxon>
        <taxon>Tracheophyta</taxon>
        <taxon>Spermatophyta</taxon>
        <taxon>Magnoliopsida</taxon>
        <taxon>eudicotyledons</taxon>
        <taxon>Gunneridae</taxon>
        <taxon>Pentapetalae</taxon>
        <taxon>rosids</taxon>
        <taxon>malvids</taxon>
        <taxon>Malvales</taxon>
        <taxon>Malvaceae</taxon>
        <taxon>Malvoideae</taxon>
        <taxon>Gossypium</taxon>
    </lineage>
</organism>
<dbReference type="InterPro" id="IPR001487">
    <property type="entry name" value="Bromodomain"/>
</dbReference>
<evidence type="ECO:0000259" key="4">
    <source>
        <dbReference type="Pfam" id="PF00439"/>
    </source>
</evidence>
<dbReference type="InterPro" id="IPR036427">
    <property type="entry name" value="Bromodomain-like_sf"/>
</dbReference>
<evidence type="ECO:0000313" key="5">
    <source>
        <dbReference type="EMBL" id="KJB47854.1"/>
    </source>
</evidence>
<reference evidence="5 6" key="1">
    <citation type="journal article" date="2012" name="Nature">
        <title>Repeated polyploidization of Gossypium genomes and the evolution of spinnable cotton fibres.</title>
        <authorList>
            <person name="Paterson A.H."/>
            <person name="Wendel J.F."/>
            <person name="Gundlach H."/>
            <person name="Guo H."/>
            <person name="Jenkins J."/>
            <person name="Jin D."/>
            <person name="Llewellyn D."/>
            <person name="Showmaker K.C."/>
            <person name="Shu S."/>
            <person name="Udall J."/>
            <person name="Yoo M.J."/>
            <person name="Byers R."/>
            <person name="Chen W."/>
            <person name="Doron-Faigenboim A."/>
            <person name="Duke M.V."/>
            <person name="Gong L."/>
            <person name="Grimwood J."/>
            <person name="Grover C."/>
            <person name="Grupp K."/>
            <person name="Hu G."/>
            <person name="Lee T.H."/>
            <person name="Li J."/>
            <person name="Lin L."/>
            <person name="Liu T."/>
            <person name="Marler B.S."/>
            <person name="Page J.T."/>
            <person name="Roberts A.W."/>
            <person name="Romanel E."/>
            <person name="Sanders W.S."/>
            <person name="Szadkowski E."/>
            <person name="Tan X."/>
            <person name="Tang H."/>
            <person name="Xu C."/>
            <person name="Wang J."/>
            <person name="Wang Z."/>
            <person name="Zhang D."/>
            <person name="Zhang L."/>
            <person name="Ashrafi H."/>
            <person name="Bedon F."/>
            <person name="Bowers J.E."/>
            <person name="Brubaker C.L."/>
            <person name="Chee P.W."/>
            <person name="Das S."/>
            <person name="Gingle A.R."/>
            <person name="Haigler C.H."/>
            <person name="Harker D."/>
            <person name="Hoffmann L.V."/>
            <person name="Hovav R."/>
            <person name="Jones D.C."/>
            <person name="Lemke C."/>
            <person name="Mansoor S."/>
            <person name="ur Rahman M."/>
            <person name="Rainville L.N."/>
            <person name="Rambani A."/>
            <person name="Reddy U.K."/>
            <person name="Rong J.K."/>
            <person name="Saranga Y."/>
            <person name="Scheffler B.E."/>
            <person name="Scheffler J.A."/>
            <person name="Stelly D.M."/>
            <person name="Triplett B.A."/>
            <person name="Van Deynze A."/>
            <person name="Vaslin M.F."/>
            <person name="Waghmare V.N."/>
            <person name="Walford S.A."/>
            <person name="Wright R.J."/>
            <person name="Zaki E.A."/>
            <person name="Zhang T."/>
            <person name="Dennis E.S."/>
            <person name="Mayer K.F."/>
            <person name="Peterson D.G."/>
            <person name="Rokhsar D.S."/>
            <person name="Wang X."/>
            <person name="Schmutz J."/>
        </authorList>
    </citation>
    <scope>NUCLEOTIDE SEQUENCE [LARGE SCALE GENOMIC DNA]</scope>
</reference>
<dbReference type="AlphaFoldDB" id="A0A0D2SUM6"/>
<feature type="region of interest" description="Disordered" evidence="3">
    <location>
        <begin position="187"/>
        <end position="232"/>
    </location>
</feature>
<feature type="compositionally biased region" description="Polar residues" evidence="3">
    <location>
        <begin position="348"/>
        <end position="359"/>
    </location>
</feature>
<dbReference type="InterPro" id="IPR004252">
    <property type="entry name" value="Probable_transposase_24"/>
</dbReference>
<accession>A0A0D2SUM6</accession>
<feature type="region of interest" description="Disordered" evidence="3">
    <location>
        <begin position="520"/>
        <end position="550"/>
    </location>
</feature>
<feature type="region of interest" description="Disordered" evidence="3">
    <location>
        <begin position="150"/>
        <end position="169"/>
    </location>
</feature>
<feature type="coiled-coil region" evidence="2">
    <location>
        <begin position="644"/>
        <end position="678"/>
    </location>
</feature>
<dbReference type="SUPFAM" id="SSF47370">
    <property type="entry name" value="Bromodomain"/>
    <property type="match status" value="1"/>
</dbReference>
<evidence type="ECO:0000256" key="3">
    <source>
        <dbReference type="SAM" id="MobiDB-lite"/>
    </source>
</evidence>
<dbReference type="Pfam" id="PF00439">
    <property type="entry name" value="Bromodomain"/>
    <property type="match status" value="1"/>
</dbReference>
<feature type="compositionally biased region" description="Basic residues" evidence="3">
    <location>
        <begin position="196"/>
        <end position="209"/>
    </location>
</feature>
<feature type="compositionally biased region" description="Basic residues" evidence="3">
    <location>
        <begin position="363"/>
        <end position="374"/>
    </location>
</feature>
<dbReference type="Gene3D" id="1.20.920.10">
    <property type="entry name" value="Bromodomain-like"/>
    <property type="match status" value="1"/>
</dbReference>
<keyword evidence="6" id="KW-1185">Reference proteome</keyword>
<proteinExistence type="predicted"/>
<evidence type="ECO:0000313" key="6">
    <source>
        <dbReference type="Proteomes" id="UP000032304"/>
    </source>
</evidence>
<protein>
    <recommendedName>
        <fullName evidence="4">Bromo domain-containing protein</fullName>
    </recommendedName>
</protein>
<dbReference type="PANTHER" id="PTHR33144:SF48">
    <property type="entry name" value="PLANT TRANSPOSASE (PTTA_EN_SPM FAMILY)"/>
    <property type="match status" value="1"/>
</dbReference>